<evidence type="ECO:0000313" key="4">
    <source>
        <dbReference type="Proteomes" id="UP001462640"/>
    </source>
</evidence>
<dbReference type="SUPFAM" id="SSF143744">
    <property type="entry name" value="GlcG-like"/>
    <property type="match status" value="1"/>
</dbReference>
<dbReference type="InterPro" id="IPR038084">
    <property type="entry name" value="PduO/GlcC-like_sf"/>
</dbReference>
<organism evidence="3 4">
    <name type="scientific">Roseateles flavus</name>
    <dbReference type="NCBI Taxonomy" id="3149041"/>
    <lineage>
        <taxon>Bacteria</taxon>
        <taxon>Pseudomonadati</taxon>
        <taxon>Pseudomonadota</taxon>
        <taxon>Betaproteobacteria</taxon>
        <taxon>Burkholderiales</taxon>
        <taxon>Sphaerotilaceae</taxon>
        <taxon>Roseateles</taxon>
    </lineage>
</organism>
<comment type="caution">
    <text evidence="3">The sequence shown here is derived from an EMBL/GenBank/DDBJ whole genome shotgun (WGS) entry which is preliminary data.</text>
</comment>
<gene>
    <name evidence="3" type="ORF">ABDJ40_13270</name>
</gene>
<keyword evidence="4" id="KW-1185">Reference proteome</keyword>
<evidence type="ECO:0000313" key="3">
    <source>
        <dbReference type="EMBL" id="MEO3713730.1"/>
    </source>
</evidence>
<feature type="region of interest" description="Disordered" evidence="1">
    <location>
        <begin position="80"/>
        <end position="126"/>
    </location>
</feature>
<proteinExistence type="predicted"/>
<evidence type="ECO:0000256" key="2">
    <source>
        <dbReference type="SAM" id="SignalP"/>
    </source>
</evidence>
<accession>A0ABV0GF88</accession>
<dbReference type="EMBL" id="JBDPZC010000005">
    <property type="protein sequence ID" value="MEO3713730.1"/>
    <property type="molecule type" value="Genomic_DNA"/>
</dbReference>
<sequence length="126" mass="13502">MKTRVRFLCALSLSLALAADAQAQALPYGNSVNKEPAHQALKAALAEARKQGFNRAVAVVDTSGALVLFERLTDASHLDRQSLRAVGSPHSSATQPAPGSPRGLHSNAPIPPLRRRSTWESLPPRY</sequence>
<feature type="chain" id="PRO_5046120889" evidence="2">
    <location>
        <begin position="24"/>
        <end position="126"/>
    </location>
</feature>
<dbReference type="InterPro" id="IPR005624">
    <property type="entry name" value="PduO/GlcC-like"/>
</dbReference>
<feature type="signal peptide" evidence="2">
    <location>
        <begin position="1"/>
        <end position="23"/>
    </location>
</feature>
<dbReference type="Gene3D" id="3.30.450.150">
    <property type="entry name" value="Haem-degrading domain"/>
    <property type="match status" value="1"/>
</dbReference>
<protein>
    <submittedName>
        <fullName evidence="3">Heme-binding protein</fullName>
    </submittedName>
</protein>
<dbReference type="Proteomes" id="UP001462640">
    <property type="component" value="Unassembled WGS sequence"/>
</dbReference>
<evidence type="ECO:0000256" key="1">
    <source>
        <dbReference type="SAM" id="MobiDB-lite"/>
    </source>
</evidence>
<keyword evidence="2" id="KW-0732">Signal</keyword>
<dbReference type="Pfam" id="PF03928">
    <property type="entry name" value="HbpS-like"/>
    <property type="match status" value="1"/>
</dbReference>
<dbReference type="RefSeq" id="WP_347610381.1">
    <property type="nucleotide sequence ID" value="NZ_JBDPZC010000005.1"/>
</dbReference>
<name>A0ABV0GF88_9BURK</name>
<reference evidence="3 4" key="1">
    <citation type="submission" date="2024-05" db="EMBL/GenBank/DDBJ databases">
        <title>Roseateles sp. 2.12 16S ribosomal RNA gene Genome sequencing and assembly.</title>
        <authorList>
            <person name="Woo H."/>
        </authorList>
    </citation>
    <scope>NUCLEOTIDE SEQUENCE [LARGE SCALE GENOMIC DNA]</scope>
    <source>
        <strain evidence="3 4">2.12</strain>
    </source>
</reference>